<comment type="caution">
    <text evidence="2">The sequence shown here is derived from an EMBL/GenBank/DDBJ whole genome shotgun (WGS) entry which is preliminary data.</text>
</comment>
<dbReference type="GO" id="GO:0000271">
    <property type="term" value="P:polysaccharide biosynthetic process"/>
    <property type="evidence" value="ECO:0007669"/>
    <property type="project" value="TreeGrafter"/>
</dbReference>
<dbReference type="InterPro" id="IPR011051">
    <property type="entry name" value="RmlC_Cupin_sf"/>
</dbReference>
<dbReference type="AlphaFoldDB" id="A0A0G1RV36"/>
<sequence>MKLDNISSQYHPQITVQEYGGKPVIDGVKLIDLKLYHDEGGDFTELGRIKAGALETFPKFEVRQISISNMQPGAVKAFHLHLKQDDIWYVPARHRLLVGLKDLRQDSPTKDQVMRLTLGAHASQLLYVPTGIAHGAANLWQGTCSVIYFTNQAFNPKDPDELRLPSDLLGEDFWQLKRE</sequence>
<evidence type="ECO:0000313" key="3">
    <source>
        <dbReference type="Proteomes" id="UP000033860"/>
    </source>
</evidence>
<name>A0A0G1RV36_9BACT</name>
<proteinExistence type="predicted"/>
<dbReference type="Gene3D" id="2.60.120.10">
    <property type="entry name" value="Jelly Rolls"/>
    <property type="match status" value="1"/>
</dbReference>
<feature type="site" description="Participates in a stacking interaction with the thymidine ring of dTDP-4-oxo-6-deoxyglucose" evidence="1">
    <location>
        <position position="154"/>
    </location>
</feature>
<dbReference type="PANTHER" id="PTHR21047:SF2">
    <property type="entry name" value="THYMIDINE DIPHOSPHO-4-KETO-RHAMNOSE 3,5-EPIMERASE"/>
    <property type="match status" value="1"/>
</dbReference>
<evidence type="ECO:0000256" key="1">
    <source>
        <dbReference type="PIRSR" id="PIRSR600888-3"/>
    </source>
</evidence>
<organism evidence="2 3">
    <name type="scientific">Candidatus Beckwithbacteria bacterium GW2011_GWB1_47_15</name>
    <dbReference type="NCBI Taxonomy" id="1618371"/>
    <lineage>
        <taxon>Bacteria</taxon>
        <taxon>Candidatus Beckwithiibacteriota</taxon>
    </lineage>
</organism>
<dbReference type="SUPFAM" id="SSF51182">
    <property type="entry name" value="RmlC-like cupins"/>
    <property type="match status" value="1"/>
</dbReference>
<protein>
    <recommendedName>
        <fullName evidence="4">dTDP-4-dehydrorhamnose 3,5-epimerase</fullName>
    </recommendedName>
</protein>
<dbReference type="GO" id="GO:0005829">
    <property type="term" value="C:cytosol"/>
    <property type="evidence" value="ECO:0007669"/>
    <property type="project" value="TreeGrafter"/>
</dbReference>
<dbReference type="InterPro" id="IPR000888">
    <property type="entry name" value="RmlC-like"/>
</dbReference>
<dbReference type="GO" id="GO:0019305">
    <property type="term" value="P:dTDP-rhamnose biosynthetic process"/>
    <property type="evidence" value="ECO:0007669"/>
    <property type="project" value="TreeGrafter"/>
</dbReference>
<dbReference type="GO" id="GO:0008830">
    <property type="term" value="F:dTDP-4-dehydrorhamnose 3,5-epimerase activity"/>
    <property type="evidence" value="ECO:0007669"/>
    <property type="project" value="InterPro"/>
</dbReference>
<evidence type="ECO:0008006" key="4">
    <source>
        <dbReference type="Google" id="ProtNLM"/>
    </source>
</evidence>
<reference evidence="2 3" key="1">
    <citation type="journal article" date="2015" name="Nature">
        <title>rRNA introns, odd ribosomes, and small enigmatic genomes across a large radiation of phyla.</title>
        <authorList>
            <person name="Brown C.T."/>
            <person name="Hug L.A."/>
            <person name="Thomas B.C."/>
            <person name="Sharon I."/>
            <person name="Castelle C.J."/>
            <person name="Singh A."/>
            <person name="Wilkins M.J."/>
            <person name="Williams K.H."/>
            <person name="Banfield J.F."/>
        </authorList>
    </citation>
    <scope>NUCLEOTIDE SEQUENCE [LARGE SCALE GENOMIC DNA]</scope>
</reference>
<gene>
    <name evidence="2" type="ORF">UX85_C0005G0055</name>
</gene>
<evidence type="ECO:0000313" key="2">
    <source>
        <dbReference type="EMBL" id="KKU61017.1"/>
    </source>
</evidence>
<dbReference type="InterPro" id="IPR014710">
    <property type="entry name" value="RmlC-like_jellyroll"/>
</dbReference>
<dbReference type="EMBL" id="LCNT01000005">
    <property type="protein sequence ID" value="KKU61017.1"/>
    <property type="molecule type" value="Genomic_DNA"/>
</dbReference>
<accession>A0A0G1RV36</accession>
<dbReference type="Pfam" id="PF00908">
    <property type="entry name" value="dTDP_sugar_isom"/>
    <property type="match status" value="1"/>
</dbReference>
<dbReference type="Proteomes" id="UP000033860">
    <property type="component" value="Unassembled WGS sequence"/>
</dbReference>
<dbReference type="PANTHER" id="PTHR21047">
    <property type="entry name" value="DTDP-6-DEOXY-D-GLUCOSE-3,5 EPIMERASE"/>
    <property type="match status" value="1"/>
</dbReference>